<sequence>MVIAIVGTVVGIVLTFGTTFYIEKKDKEKMVRKTVVITLHNLDAKINNLNSSLEWMKHADSLFQAVARRIPDHLSEVAEDTLLAAYDAFTYRNVSVSESIAENVFSNSIEIWEYVDDEHIIGRISNCYSFCGFCTETLDKMQQERAAVYEDYLKQIKVIRRTPEAVRQFFQRPEVGYQMALHVLYTQMIDRTLKVVNQMHKRNKIELGISQEELDAAGDLLTDEDYKELTDS</sequence>
<dbReference type="Proteomes" id="UP000824236">
    <property type="component" value="Unassembled WGS sequence"/>
</dbReference>
<keyword evidence="1" id="KW-1133">Transmembrane helix</keyword>
<evidence type="ECO:0000313" key="3">
    <source>
        <dbReference type="Proteomes" id="UP000824236"/>
    </source>
</evidence>
<accession>A0A9E2KH58</accession>
<organism evidence="2 3">
    <name type="scientific">Candidatus Bacteroides intestinipullorum</name>
    <dbReference type="NCBI Taxonomy" id="2838471"/>
    <lineage>
        <taxon>Bacteria</taxon>
        <taxon>Pseudomonadati</taxon>
        <taxon>Bacteroidota</taxon>
        <taxon>Bacteroidia</taxon>
        <taxon>Bacteroidales</taxon>
        <taxon>Bacteroidaceae</taxon>
        <taxon>Bacteroides</taxon>
    </lineage>
</organism>
<evidence type="ECO:0000313" key="2">
    <source>
        <dbReference type="EMBL" id="MBU3815047.1"/>
    </source>
</evidence>
<keyword evidence="1" id="KW-0812">Transmembrane</keyword>
<dbReference type="EMBL" id="JAHLFO010000154">
    <property type="protein sequence ID" value="MBU3815047.1"/>
    <property type="molecule type" value="Genomic_DNA"/>
</dbReference>
<reference evidence="2" key="2">
    <citation type="submission" date="2021-04" db="EMBL/GenBank/DDBJ databases">
        <authorList>
            <person name="Gilroy R."/>
        </authorList>
    </citation>
    <scope>NUCLEOTIDE SEQUENCE</scope>
    <source>
        <strain evidence="2">B3-3758</strain>
    </source>
</reference>
<reference evidence="2" key="1">
    <citation type="journal article" date="2021" name="PeerJ">
        <title>Extensive microbial diversity within the chicken gut microbiome revealed by metagenomics and culture.</title>
        <authorList>
            <person name="Gilroy R."/>
            <person name="Ravi A."/>
            <person name="Getino M."/>
            <person name="Pursley I."/>
            <person name="Horton D.L."/>
            <person name="Alikhan N.F."/>
            <person name="Baker D."/>
            <person name="Gharbi K."/>
            <person name="Hall N."/>
            <person name="Watson M."/>
            <person name="Adriaenssens E.M."/>
            <person name="Foster-Nyarko E."/>
            <person name="Jarju S."/>
            <person name="Secka A."/>
            <person name="Antonio M."/>
            <person name="Oren A."/>
            <person name="Chaudhuri R.R."/>
            <person name="La Ragione R."/>
            <person name="Hildebrand F."/>
            <person name="Pallen M.J."/>
        </authorList>
    </citation>
    <scope>NUCLEOTIDE SEQUENCE</scope>
    <source>
        <strain evidence="2">B3-3758</strain>
    </source>
</reference>
<comment type="caution">
    <text evidence="2">The sequence shown here is derived from an EMBL/GenBank/DDBJ whole genome shotgun (WGS) entry which is preliminary data.</text>
</comment>
<dbReference type="AlphaFoldDB" id="A0A9E2KH58"/>
<keyword evidence="1" id="KW-0472">Membrane</keyword>
<gene>
    <name evidence="2" type="ORF">H9791_11235</name>
</gene>
<proteinExistence type="predicted"/>
<name>A0A9E2KH58_9BACE</name>
<protein>
    <submittedName>
        <fullName evidence="2">Uncharacterized protein</fullName>
    </submittedName>
</protein>
<evidence type="ECO:0000256" key="1">
    <source>
        <dbReference type="SAM" id="Phobius"/>
    </source>
</evidence>
<feature type="transmembrane region" description="Helical" evidence="1">
    <location>
        <begin position="6"/>
        <end position="23"/>
    </location>
</feature>